<dbReference type="STRING" id="1560345.AWL63_06625"/>
<gene>
    <name evidence="3" type="ORF">AWL63_06625</name>
</gene>
<evidence type="ECO:0000313" key="3">
    <source>
        <dbReference type="EMBL" id="AOH83691.1"/>
    </source>
</evidence>
<evidence type="ECO:0008006" key="5">
    <source>
        <dbReference type="Google" id="ProtNLM"/>
    </source>
</evidence>
<evidence type="ECO:0000313" key="4">
    <source>
        <dbReference type="Proteomes" id="UP000094256"/>
    </source>
</evidence>
<protein>
    <recommendedName>
        <fullName evidence="5">Addiction module toxin RelE</fullName>
    </recommendedName>
</protein>
<dbReference type="RefSeq" id="WP_069204259.1">
    <property type="nucleotide sequence ID" value="NZ_CP014168.1"/>
</dbReference>
<dbReference type="Proteomes" id="UP000094256">
    <property type="component" value="Chromosome"/>
</dbReference>
<keyword evidence="4" id="KW-1185">Reference proteome</keyword>
<dbReference type="InterPro" id="IPR051803">
    <property type="entry name" value="TA_system_RelE-like_toxin"/>
</dbReference>
<dbReference type="AlphaFoldDB" id="A0A1B3Z8E3"/>
<keyword evidence="2" id="KW-1277">Toxin-antitoxin system</keyword>
<evidence type="ECO:0000256" key="2">
    <source>
        <dbReference type="ARBA" id="ARBA00022649"/>
    </source>
</evidence>
<proteinExistence type="inferred from homology"/>
<dbReference type="OrthoDB" id="7450717at2"/>
<comment type="similarity">
    <text evidence="1">Belongs to the RelE toxin family.</text>
</comment>
<dbReference type="PANTHER" id="PTHR33755:SF7">
    <property type="entry name" value="TOXIN MODULE OF TOXIN-ANTITOXIN SYSTEM RELE_STBE FAMILY"/>
    <property type="match status" value="1"/>
</dbReference>
<dbReference type="InterPro" id="IPR007712">
    <property type="entry name" value="RelE/ParE_toxin"/>
</dbReference>
<dbReference type="EMBL" id="CP014168">
    <property type="protein sequence ID" value="AOH83691.1"/>
    <property type="molecule type" value="Genomic_DNA"/>
</dbReference>
<dbReference type="Gene3D" id="3.30.2310.20">
    <property type="entry name" value="RelE-like"/>
    <property type="match status" value="1"/>
</dbReference>
<sequence>MSRIDWTVPALEDLRAIDRWLHKNATPDVAVSIITRIRARARFLEDFPHGGRPHRDGLRILRVIGTSYLIRYRIVADAVQVLRVHHEREDWFVEP</sequence>
<evidence type="ECO:0000256" key="1">
    <source>
        <dbReference type="ARBA" id="ARBA00006226"/>
    </source>
</evidence>
<name>A0A1B3Z8E3_9SPHN</name>
<dbReference type="InterPro" id="IPR035093">
    <property type="entry name" value="RelE/ParE_toxin_dom_sf"/>
</dbReference>
<reference evidence="3 4" key="1">
    <citation type="submission" date="2016-01" db="EMBL/GenBank/DDBJ databases">
        <title>Complete genome and mega plasmid sequence of Sphingomonas panacis DCY99 elicits systemic resistance in rice to Xanthomonas oryzae.</title>
        <authorList>
            <person name="Kim Y.J."/>
            <person name="Yang D.C."/>
            <person name="Sing P."/>
        </authorList>
    </citation>
    <scope>NUCLEOTIDE SEQUENCE [LARGE SCALE GENOMIC DNA]</scope>
    <source>
        <strain evidence="3 4">DCY99</strain>
    </source>
</reference>
<dbReference type="Pfam" id="PF05016">
    <property type="entry name" value="ParE_toxin"/>
    <property type="match status" value="1"/>
</dbReference>
<organism evidence="3 4">
    <name type="scientific">Sphingomonas panacis</name>
    <dbReference type="NCBI Taxonomy" id="1560345"/>
    <lineage>
        <taxon>Bacteria</taxon>
        <taxon>Pseudomonadati</taxon>
        <taxon>Pseudomonadota</taxon>
        <taxon>Alphaproteobacteria</taxon>
        <taxon>Sphingomonadales</taxon>
        <taxon>Sphingomonadaceae</taxon>
        <taxon>Sphingomonas</taxon>
    </lineage>
</organism>
<accession>A0A1B3Z8E3</accession>
<dbReference type="PANTHER" id="PTHR33755">
    <property type="entry name" value="TOXIN PARE1-RELATED"/>
    <property type="match status" value="1"/>
</dbReference>
<dbReference type="KEGG" id="span:AWL63_06625"/>